<dbReference type="EMBL" id="VAWA01000020">
    <property type="protein sequence ID" value="TLP72767.1"/>
    <property type="molecule type" value="Genomic_DNA"/>
</dbReference>
<evidence type="ECO:0000256" key="4">
    <source>
        <dbReference type="ARBA" id="ARBA00022989"/>
    </source>
</evidence>
<keyword evidence="5 7" id="KW-0472">Membrane</keyword>
<evidence type="ECO:0000256" key="1">
    <source>
        <dbReference type="ARBA" id="ARBA00004651"/>
    </source>
</evidence>
<dbReference type="OrthoDB" id="3298527at2"/>
<feature type="transmembrane region" description="Helical" evidence="7">
    <location>
        <begin position="99"/>
        <end position="118"/>
    </location>
</feature>
<name>A0A5R9A4D0_9MICC</name>
<feature type="region of interest" description="Disordered" evidence="6">
    <location>
        <begin position="125"/>
        <end position="197"/>
    </location>
</feature>
<comment type="caution">
    <text evidence="9">The sequence shown here is derived from an EMBL/GenBank/DDBJ whole genome shotgun (WGS) entry which is preliminary data.</text>
</comment>
<comment type="subcellular location">
    <subcellularLocation>
        <location evidence="1">Cell membrane</location>
        <topology evidence="1">Multi-pass membrane protein</topology>
    </subcellularLocation>
</comment>
<keyword evidence="2" id="KW-1003">Cell membrane</keyword>
<dbReference type="InterPro" id="IPR027379">
    <property type="entry name" value="CLS_N"/>
</dbReference>
<keyword evidence="3 7" id="KW-0812">Transmembrane</keyword>
<evidence type="ECO:0000313" key="9">
    <source>
        <dbReference type="EMBL" id="TLP72767.1"/>
    </source>
</evidence>
<feature type="compositionally biased region" description="Basic and acidic residues" evidence="6">
    <location>
        <begin position="143"/>
        <end position="197"/>
    </location>
</feature>
<dbReference type="Pfam" id="PF13396">
    <property type="entry name" value="PLDc_N"/>
    <property type="match status" value="1"/>
</dbReference>
<keyword evidence="10" id="KW-1185">Reference proteome</keyword>
<keyword evidence="4 7" id="KW-1133">Transmembrane helix</keyword>
<reference evidence="9 10" key="1">
    <citation type="submission" date="2019-05" db="EMBL/GenBank/DDBJ databases">
        <title>Nesterenkonia sp. GY239, isolated from the Southern Atlantic Ocean.</title>
        <authorList>
            <person name="Zhang G."/>
        </authorList>
    </citation>
    <scope>NUCLEOTIDE SEQUENCE [LARGE SCALE GENOMIC DNA]</scope>
    <source>
        <strain evidence="9 10">GY239</strain>
    </source>
</reference>
<dbReference type="Proteomes" id="UP000306544">
    <property type="component" value="Unassembled WGS sequence"/>
</dbReference>
<evidence type="ECO:0000256" key="5">
    <source>
        <dbReference type="ARBA" id="ARBA00023136"/>
    </source>
</evidence>
<dbReference type="AlphaFoldDB" id="A0A5R9A4D0"/>
<evidence type="ECO:0000259" key="8">
    <source>
        <dbReference type="Pfam" id="PF13396"/>
    </source>
</evidence>
<evidence type="ECO:0000256" key="2">
    <source>
        <dbReference type="ARBA" id="ARBA00022475"/>
    </source>
</evidence>
<evidence type="ECO:0000256" key="3">
    <source>
        <dbReference type="ARBA" id="ARBA00022692"/>
    </source>
</evidence>
<evidence type="ECO:0000313" key="10">
    <source>
        <dbReference type="Proteomes" id="UP000306544"/>
    </source>
</evidence>
<accession>A0A5R9A4D0</accession>
<evidence type="ECO:0000256" key="6">
    <source>
        <dbReference type="SAM" id="MobiDB-lite"/>
    </source>
</evidence>
<feature type="domain" description="Cardiolipin synthase N-terminal" evidence="8">
    <location>
        <begin position="76"/>
        <end position="119"/>
    </location>
</feature>
<feature type="transmembrane region" description="Helical" evidence="7">
    <location>
        <begin position="61"/>
        <end position="79"/>
    </location>
</feature>
<sequence length="197" mass="22334">MRLRTNWQSVSTNIPRNLSRSRTRLTPINRDALTGDRTGPRWVRAERKPPRHRSASTTLDAMVRVFMAVGVVALGLLIYSTVDCIQTPRHKVRVLPKSAWLPIIILLPLLGAGLWLGFGKARGGNGGGGGRRKGPMAPDDDPEFLRNVEFQRRQAQRREEEARRQAEENRRKREAERRAAEKKQEKKDDDRGAGPND</sequence>
<dbReference type="GO" id="GO:0005886">
    <property type="term" value="C:plasma membrane"/>
    <property type="evidence" value="ECO:0007669"/>
    <property type="project" value="UniProtKB-SubCell"/>
</dbReference>
<protein>
    <recommendedName>
        <fullName evidence="8">Cardiolipin synthase N-terminal domain-containing protein</fullName>
    </recommendedName>
</protein>
<evidence type="ECO:0000256" key="7">
    <source>
        <dbReference type="SAM" id="Phobius"/>
    </source>
</evidence>
<gene>
    <name evidence="9" type="ORF">FEF27_11570</name>
</gene>
<proteinExistence type="predicted"/>
<organism evidence="9 10">
    <name type="scientific">Nesterenkonia sphaerica</name>
    <dbReference type="NCBI Taxonomy" id="1804988"/>
    <lineage>
        <taxon>Bacteria</taxon>
        <taxon>Bacillati</taxon>
        <taxon>Actinomycetota</taxon>
        <taxon>Actinomycetes</taxon>
        <taxon>Micrococcales</taxon>
        <taxon>Micrococcaceae</taxon>
        <taxon>Nesterenkonia</taxon>
    </lineage>
</organism>